<dbReference type="AlphaFoldDB" id="A0AAV6Q7I7"/>
<name>A0AAV6Q7I7_SOLSE</name>
<comment type="caution">
    <text evidence="1">The sequence shown here is derived from an EMBL/GenBank/DDBJ whole genome shotgun (WGS) entry which is preliminary data.</text>
</comment>
<evidence type="ECO:0000313" key="2">
    <source>
        <dbReference type="Proteomes" id="UP000693946"/>
    </source>
</evidence>
<sequence>MQDCSRDQTCGVCCVESQSDHITAACMTKDPDRHHASQSLNRVNGLTDGPHPGWREWQWPFGLLLLAMSKLPPHTSSYRHLKP</sequence>
<evidence type="ECO:0000313" key="1">
    <source>
        <dbReference type="EMBL" id="KAG7482831.1"/>
    </source>
</evidence>
<keyword evidence="2" id="KW-1185">Reference proteome</keyword>
<proteinExistence type="predicted"/>
<reference evidence="1 2" key="1">
    <citation type="journal article" date="2021" name="Sci. Rep.">
        <title>Chromosome anchoring in Senegalese sole (Solea senegalensis) reveals sex-associated markers and genome rearrangements in flatfish.</title>
        <authorList>
            <person name="Guerrero-Cozar I."/>
            <person name="Gomez-Garrido J."/>
            <person name="Berbel C."/>
            <person name="Martinez-Blanch J.F."/>
            <person name="Alioto T."/>
            <person name="Claros M.G."/>
            <person name="Gagnaire P.A."/>
            <person name="Manchado M."/>
        </authorList>
    </citation>
    <scope>NUCLEOTIDE SEQUENCE [LARGE SCALE GENOMIC DNA]</scope>
    <source>
        <strain evidence="1">Sse05_10M</strain>
    </source>
</reference>
<accession>A0AAV6Q7I7</accession>
<gene>
    <name evidence="1" type="ORF">JOB18_031190</name>
</gene>
<organism evidence="1 2">
    <name type="scientific">Solea senegalensis</name>
    <name type="common">Senegalese sole</name>
    <dbReference type="NCBI Taxonomy" id="28829"/>
    <lineage>
        <taxon>Eukaryota</taxon>
        <taxon>Metazoa</taxon>
        <taxon>Chordata</taxon>
        <taxon>Craniata</taxon>
        <taxon>Vertebrata</taxon>
        <taxon>Euteleostomi</taxon>
        <taxon>Actinopterygii</taxon>
        <taxon>Neopterygii</taxon>
        <taxon>Teleostei</taxon>
        <taxon>Neoteleostei</taxon>
        <taxon>Acanthomorphata</taxon>
        <taxon>Carangaria</taxon>
        <taxon>Pleuronectiformes</taxon>
        <taxon>Pleuronectoidei</taxon>
        <taxon>Soleidae</taxon>
        <taxon>Solea</taxon>
    </lineage>
</organism>
<dbReference type="Proteomes" id="UP000693946">
    <property type="component" value="Linkage Group LG7"/>
</dbReference>
<protein>
    <submittedName>
        <fullName evidence="1">Uncharacterized protein</fullName>
    </submittedName>
</protein>
<dbReference type="EMBL" id="JAGKHQ010000019">
    <property type="protein sequence ID" value="KAG7482831.1"/>
    <property type="molecule type" value="Genomic_DNA"/>
</dbReference>